<dbReference type="SMART" id="SM00320">
    <property type="entry name" value="WD40"/>
    <property type="match status" value="7"/>
</dbReference>
<evidence type="ECO:0000256" key="1">
    <source>
        <dbReference type="PROSITE-ProRule" id="PRU00221"/>
    </source>
</evidence>
<evidence type="ECO:0000313" key="3">
    <source>
        <dbReference type="EMBL" id="EXJ92083.1"/>
    </source>
</evidence>
<feature type="compositionally biased region" description="Polar residues" evidence="2">
    <location>
        <begin position="856"/>
        <end position="865"/>
    </location>
</feature>
<dbReference type="GeneID" id="19164773"/>
<dbReference type="InterPro" id="IPR001680">
    <property type="entry name" value="WD40_rpt"/>
</dbReference>
<gene>
    <name evidence="3" type="ORF">A1O3_00633</name>
</gene>
<dbReference type="SUPFAM" id="SSF50978">
    <property type="entry name" value="WD40 repeat-like"/>
    <property type="match status" value="1"/>
</dbReference>
<dbReference type="Proteomes" id="UP000019478">
    <property type="component" value="Unassembled WGS sequence"/>
</dbReference>
<feature type="compositionally biased region" description="Low complexity" evidence="2">
    <location>
        <begin position="952"/>
        <end position="965"/>
    </location>
</feature>
<feature type="region of interest" description="Disordered" evidence="2">
    <location>
        <begin position="853"/>
        <end position="1008"/>
    </location>
</feature>
<feature type="repeat" description="WD" evidence="1">
    <location>
        <begin position="565"/>
        <end position="598"/>
    </location>
</feature>
<dbReference type="eggNOG" id="KOG1408">
    <property type="taxonomic scope" value="Eukaryota"/>
</dbReference>
<dbReference type="SUPFAM" id="SSF50974">
    <property type="entry name" value="Nitrous oxide reductase, N-terminal domain"/>
    <property type="match status" value="1"/>
</dbReference>
<feature type="compositionally biased region" description="Low complexity" evidence="2">
    <location>
        <begin position="828"/>
        <end position="839"/>
    </location>
</feature>
<proteinExistence type="predicted"/>
<dbReference type="PANTHER" id="PTHR45589">
    <property type="entry name" value="WD REPEAT DOMAIN 62, ISOFORM G"/>
    <property type="match status" value="1"/>
</dbReference>
<feature type="compositionally biased region" description="Polar residues" evidence="2">
    <location>
        <begin position="11"/>
        <end position="24"/>
    </location>
</feature>
<dbReference type="InterPro" id="IPR015943">
    <property type="entry name" value="WD40/YVTN_repeat-like_dom_sf"/>
</dbReference>
<feature type="compositionally biased region" description="Polar residues" evidence="2">
    <location>
        <begin position="986"/>
        <end position="1004"/>
    </location>
</feature>
<dbReference type="Pfam" id="PF00400">
    <property type="entry name" value="WD40"/>
    <property type="match status" value="4"/>
</dbReference>
<dbReference type="Gene3D" id="2.130.10.10">
    <property type="entry name" value="YVTN repeat-like/Quinoprotein amine dehydrogenase"/>
    <property type="match status" value="3"/>
</dbReference>
<dbReference type="STRING" id="1182542.W9YHQ9"/>
<dbReference type="EMBL" id="AMGY01000001">
    <property type="protein sequence ID" value="EXJ92083.1"/>
    <property type="molecule type" value="Genomic_DNA"/>
</dbReference>
<dbReference type="PROSITE" id="PS50082">
    <property type="entry name" value="WD_REPEATS_2"/>
    <property type="match status" value="1"/>
</dbReference>
<accession>W9YHQ9</accession>
<dbReference type="RefSeq" id="XP_007728973.1">
    <property type="nucleotide sequence ID" value="XM_007730783.1"/>
</dbReference>
<evidence type="ECO:0000313" key="4">
    <source>
        <dbReference type="Proteomes" id="UP000019478"/>
    </source>
</evidence>
<dbReference type="InterPro" id="IPR052779">
    <property type="entry name" value="WDR62"/>
</dbReference>
<name>W9YHQ9_9EURO</name>
<evidence type="ECO:0000256" key="2">
    <source>
        <dbReference type="SAM" id="MobiDB-lite"/>
    </source>
</evidence>
<protein>
    <submittedName>
        <fullName evidence="3">Uncharacterized protein</fullName>
    </submittedName>
</protein>
<dbReference type="InterPro" id="IPR011045">
    <property type="entry name" value="N2O_reductase_N"/>
</dbReference>
<sequence length="1116" mass="121870">MASHSYALRSRLNTQSPSLRTAPTGSPVVPKFGAASPRKARSSDITLQLQKVIGTTTNNPSGLACCLATGTYAYCAGAVAVLAKVDPNTVPLQRYFKARPTAPSIHPPTAYYEGSPAATPSKRRTTAFMSQRGQDDYTGGSFGREWLEDSAGQTWTARERIKSTSCVALSSDGRWLAVGESGYNPRVLLYSTVDDASGEIPTSIVTDHTYGVRCIAFSADMRYLATLGNLNDGFLFVWSLNSKTGQLSLHSANKCTANICDMMWCGNNLVTVGTRHIKTWHVKDPTKQSPTRKSKYRPSEIYPCSPGPTPLQGRNCLLGSMVDSTFTCLTSVDQKLLILGTETGHLCAVDVSRATPELQVLKKTDLSITSIAYLASSKQILVGTSYGIYYEDFESLLKQENEPCGSTSRRKPSRPSSIRRSLGLVRQTGKSVMAVGILENHTITLDNDGSLQIQRRDVDDYDQPQPTFAAHNSVLQGVQALPATSHLGDFFTWSKNGEVKFWSADGAMLHQRHLDLDEIGMDGENLQNELSRIRYWPARGHFIAGDRFGLLKLIKDQDWGVVHTIRAHGSEVMSIAVSDGESLIATCSRDRTVQLFRLAGDNFELLQTMDDHVGSVNQILFAQAGGKLLSCSADRSLIIRERVLREQDGIQAVAYLSTKVLTLKSAPLSMTMSSATMLAVATMDRRISKVDFLTGTVMDSFKVGDSESDDTVFLNSIICTPIPDAPDTIQGLLIGYCSLDKSIRVYNERNLTLLGRESGHTEGVSDVALLEQSDDAVSGREPTLVSTGLDGTIMIWRIVKTASLLSAQNTSPDRTQGQGFLTDETQTASAKPSPASLPPLRKVLTKLDIADLTKGGTASPTTPRSLSPVRLRRKTSRLALSTTMEDVEETPTKVTDVPVATDSLGTKEKLNLRRSPSPRGRGESRLKKQQSRTDLSRDVGSRRTRGLDRSRSPPSFFPLSVPTTPKQRQQPNNSRLRRPPSVPTDLRSQGLTQSRRQSMSQASDFGSLGMATEQAGRMLRMYRKKLVHSRETVDLDDLEDEVCGLLKILRERKDRTQPTPVPPTEAEDQALHEAHRRGKAKAATESDVDQLAVLLGKSSMAESPTAAHGSKILANA</sequence>
<feature type="region of interest" description="Disordered" evidence="2">
    <location>
        <begin position="1"/>
        <end position="40"/>
    </location>
</feature>
<feature type="region of interest" description="Disordered" evidence="2">
    <location>
        <begin position="1054"/>
        <end position="1086"/>
    </location>
</feature>
<reference evidence="3 4" key="1">
    <citation type="submission" date="2013-03" db="EMBL/GenBank/DDBJ databases">
        <title>The Genome Sequence of Capronia epimyces CBS 606.96.</title>
        <authorList>
            <consortium name="The Broad Institute Genomics Platform"/>
            <person name="Cuomo C."/>
            <person name="de Hoog S."/>
            <person name="Gorbushina A."/>
            <person name="Walker B."/>
            <person name="Young S.K."/>
            <person name="Zeng Q."/>
            <person name="Gargeya S."/>
            <person name="Fitzgerald M."/>
            <person name="Haas B."/>
            <person name="Abouelleil A."/>
            <person name="Allen A.W."/>
            <person name="Alvarado L."/>
            <person name="Arachchi H.M."/>
            <person name="Berlin A.M."/>
            <person name="Chapman S.B."/>
            <person name="Gainer-Dewar J."/>
            <person name="Goldberg J."/>
            <person name="Griggs A."/>
            <person name="Gujja S."/>
            <person name="Hansen M."/>
            <person name="Howarth C."/>
            <person name="Imamovic A."/>
            <person name="Ireland A."/>
            <person name="Larimer J."/>
            <person name="McCowan C."/>
            <person name="Murphy C."/>
            <person name="Pearson M."/>
            <person name="Poon T.W."/>
            <person name="Priest M."/>
            <person name="Roberts A."/>
            <person name="Saif S."/>
            <person name="Shea T."/>
            <person name="Sisk P."/>
            <person name="Sykes S."/>
            <person name="Wortman J."/>
            <person name="Nusbaum C."/>
            <person name="Birren B."/>
        </authorList>
    </citation>
    <scope>NUCLEOTIDE SEQUENCE [LARGE SCALE GENOMIC DNA]</scope>
    <source>
        <strain evidence="3 4">CBS 606.96</strain>
    </source>
</reference>
<feature type="region of interest" description="Disordered" evidence="2">
    <location>
        <begin position="808"/>
        <end position="839"/>
    </location>
</feature>
<dbReference type="PANTHER" id="PTHR45589:SF1">
    <property type="entry name" value="WD REPEAT DOMAIN 62, ISOFORM G"/>
    <property type="match status" value="1"/>
</dbReference>
<feature type="compositionally biased region" description="Basic and acidic residues" evidence="2">
    <location>
        <begin position="934"/>
        <end position="951"/>
    </location>
</feature>
<keyword evidence="1" id="KW-0853">WD repeat</keyword>
<organism evidence="3 4">
    <name type="scientific">Capronia epimyces CBS 606.96</name>
    <dbReference type="NCBI Taxonomy" id="1182542"/>
    <lineage>
        <taxon>Eukaryota</taxon>
        <taxon>Fungi</taxon>
        <taxon>Dikarya</taxon>
        <taxon>Ascomycota</taxon>
        <taxon>Pezizomycotina</taxon>
        <taxon>Eurotiomycetes</taxon>
        <taxon>Chaetothyriomycetidae</taxon>
        <taxon>Chaetothyriales</taxon>
        <taxon>Herpotrichiellaceae</taxon>
        <taxon>Capronia</taxon>
    </lineage>
</organism>
<dbReference type="OrthoDB" id="6252103at2759"/>
<comment type="caution">
    <text evidence="3">The sequence shown here is derived from an EMBL/GenBank/DDBJ whole genome shotgun (WGS) entry which is preliminary data.</text>
</comment>
<keyword evidence="4" id="KW-1185">Reference proteome</keyword>
<dbReference type="HOGENOM" id="CLU_005113_0_0_1"/>
<dbReference type="AlphaFoldDB" id="W9YHQ9"/>
<feature type="compositionally biased region" description="Polar residues" evidence="2">
    <location>
        <begin position="808"/>
        <end position="827"/>
    </location>
</feature>
<dbReference type="InterPro" id="IPR036322">
    <property type="entry name" value="WD40_repeat_dom_sf"/>
</dbReference>